<accession>A0AAW0FYY8</accession>
<keyword evidence="3" id="KW-1185">Reference proteome</keyword>
<name>A0AAW0FYY8_9APHY</name>
<reference evidence="2 3" key="1">
    <citation type="submission" date="2022-09" db="EMBL/GenBank/DDBJ databases">
        <authorList>
            <person name="Palmer J.M."/>
        </authorList>
    </citation>
    <scope>NUCLEOTIDE SEQUENCE [LARGE SCALE GENOMIC DNA]</scope>
    <source>
        <strain evidence="2 3">DSM 7382</strain>
    </source>
</reference>
<dbReference type="AlphaFoldDB" id="A0AAW0FYY8"/>
<dbReference type="EMBL" id="JASBNA010000038">
    <property type="protein sequence ID" value="KAK7681985.1"/>
    <property type="molecule type" value="Genomic_DNA"/>
</dbReference>
<comment type="caution">
    <text evidence="2">The sequence shown here is derived from an EMBL/GenBank/DDBJ whole genome shotgun (WGS) entry which is preliminary data.</text>
</comment>
<evidence type="ECO:0000313" key="3">
    <source>
        <dbReference type="Proteomes" id="UP001385951"/>
    </source>
</evidence>
<feature type="compositionally biased region" description="Polar residues" evidence="1">
    <location>
        <begin position="24"/>
        <end position="60"/>
    </location>
</feature>
<feature type="region of interest" description="Disordered" evidence="1">
    <location>
        <begin position="259"/>
        <end position="281"/>
    </location>
</feature>
<protein>
    <submittedName>
        <fullName evidence="2">Uncharacterized protein</fullName>
    </submittedName>
</protein>
<feature type="region of interest" description="Disordered" evidence="1">
    <location>
        <begin position="1"/>
        <end position="156"/>
    </location>
</feature>
<dbReference type="Proteomes" id="UP001385951">
    <property type="component" value="Unassembled WGS sequence"/>
</dbReference>
<feature type="compositionally biased region" description="Basic residues" evidence="1">
    <location>
        <begin position="269"/>
        <end position="281"/>
    </location>
</feature>
<feature type="compositionally biased region" description="Basic and acidic residues" evidence="1">
    <location>
        <begin position="124"/>
        <end position="137"/>
    </location>
</feature>
<gene>
    <name evidence="2" type="ORF">QCA50_014948</name>
</gene>
<organism evidence="2 3">
    <name type="scientific">Cerrena zonata</name>
    <dbReference type="NCBI Taxonomy" id="2478898"/>
    <lineage>
        <taxon>Eukaryota</taxon>
        <taxon>Fungi</taxon>
        <taxon>Dikarya</taxon>
        <taxon>Basidiomycota</taxon>
        <taxon>Agaricomycotina</taxon>
        <taxon>Agaricomycetes</taxon>
        <taxon>Polyporales</taxon>
        <taxon>Cerrenaceae</taxon>
        <taxon>Cerrena</taxon>
    </lineage>
</organism>
<evidence type="ECO:0000256" key="1">
    <source>
        <dbReference type="SAM" id="MobiDB-lite"/>
    </source>
</evidence>
<proteinExistence type="predicted"/>
<evidence type="ECO:0000313" key="2">
    <source>
        <dbReference type="EMBL" id="KAK7681985.1"/>
    </source>
</evidence>
<sequence>MPVASASPLQEAKGEERVKPLSLLSESKTPSMETTSSCVSMDEVQSQTGDKAVQQMSCESTKARPHRKKEPNEERQNKGKHGPTVNTTLPLVEVPSSSVDKRPERARTKKRKYTETDLDDDDVSEYHPSDNDETKESGRKRRRVKTTDIDGKGKKRPFHPSVCPAYQLGCTALMKRDSDSLRHFQSSCKFNDRLVEGADPIVKIGDEGWEKISLGGKSFYLPILNLKQYRECVLERVGPRCICGKEFKRKDAVRRHQAKCAKAHTQGGGRRRRKSGTRRSV</sequence>